<dbReference type="Pfam" id="PF08432">
    <property type="entry name" value="Vfa1"/>
    <property type="match status" value="1"/>
</dbReference>
<dbReference type="GO" id="GO:0005768">
    <property type="term" value="C:endosome"/>
    <property type="evidence" value="ECO:0007669"/>
    <property type="project" value="TreeGrafter"/>
</dbReference>
<accession>U4KW82</accession>
<sequence>MALKLPLNHYTHRIIADASAAKKCWVCEMVPSYRMVTSVLITQDEPGYYRDFFYVCPSHLKDSQFCTPIGPTPEELKKAADEKLKKELEEEVKKEYEEKMKRKKEKEKEKKDGDKDKKDEEKKGDEGDKKKDGEEKKEDEKPVTGKFKLSSRFYDTRMNRIRQQEIQKRNQEILRNPMAFPSVPTRNPGE</sequence>
<dbReference type="OMA" id="FYVCPAH"/>
<protein>
    <submittedName>
        <fullName evidence="2">Similar to UPF0589 protein C32H8.01c acc. no. Q9C0V9</fullName>
    </submittedName>
</protein>
<dbReference type="EMBL" id="HF935277">
    <property type="protein sequence ID" value="CCX05948.1"/>
    <property type="molecule type" value="Genomic_DNA"/>
</dbReference>
<dbReference type="InterPro" id="IPR013640">
    <property type="entry name" value="Vfa1"/>
</dbReference>
<dbReference type="AlphaFoldDB" id="U4KW82"/>
<evidence type="ECO:0000313" key="3">
    <source>
        <dbReference type="Proteomes" id="UP000018144"/>
    </source>
</evidence>
<name>U4KW82_PYROM</name>
<dbReference type="PANTHER" id="PTHR28218:SF1">
    <property type="entry name" value="VPS4-ASSOCIATED PROTEIN 1"/>
    <property type="match status" value="1"/>
</dbReference>
<proteinExistence type="predicted"/>
<feature type="region of interest" description="Disordered" evidence="1">
    <location>
        <begin position="96"/>
        <end position="190"/>
    </location>
</feature>
<gene>
    <name evidence="2" type="ORF">PCON_05535</name>
</gene>
<dbReference type="OrthoDB" id="2158714at2759"/>
<feature type="compositionally biased region" description="Basic and acidic residues" evidence="1">
    <location>
        <begin position="96"/>
        <end position="143"/>
    </location>
</feature>
<feature type="compositionally biased region" description="Basic and acidic residues" evidence="1">
    <location>
        <begin position="154"/>
        <end position="172"/>
    </location>
</feature>
<dbReference type="eggNOG" id="ENOG502S7NV">
    <property type="taxonomic scope" value="Eukaryota"/>
</dbReference>
<organism evidence="2 3">
    <name type="scientific">Pyronema omphalodes (strain CBS 100304)</name>
    <name type="common">Pyronema confluens</name>
    <dbReference type="NCBI Taxonomy" id="1076935"/>
    <lineage>
        <taxon>Eukaryota</taxon>
        <taxon>Fungi</taxon>
        <taxon>Dikarya</taxon>
        <taxon>Ascomycota</taxon>
        <taxon>Pezizomycotina</taxon>
        <taxon>Pezizomycetes</taxon>
        <taxon>Pezizales</taxon>
        <taxon>Pyronemataceae</taxon>
        <taxon>Pyronema</taxon>
    </lineage>
</organism>
<dbReference type="GO" id="GO:0007034">
    <property type="term" value="P:vacuolar transport"/>
    <property type="evidence" value="ECO:0007669"/>
    <property type="project" value="TreeGrafter"/>
</dbReference>
<evidence type="ECO:0000256" key="1">
    <source>
        <dbReference type="SAM" id="MobiDB-lite"/>
    </source>
</evidence>
<evidence type="ECO:0000313" key="2">
    <source>
        <dbReference type="EMBL" id="CCX05948.1"/>
    </source>
</evidence>
<keyword evidence="3" id="KW-1185">Reference proteome</keyword>
<reference evidence="2 3" key="1">
    <citation type="journal article" date="2013" name="PLoS Genet.">
        <title>The genome and development-dependent transcriptomes of Pyronema confluens: a window into fungal evolution.</title>
        <authorList>
            <person name="Traeger S."/>
            <person name="Altegoer F."/>
            <person name="Freitag M."/>
            <person name="Gabaldon T."/>
            <person name="Kempken F."/>
            <person name="Kumar A."/>
            <person name="Marcet-Houben M."/>
            <person name="Poggeler S."/>
            <person name="Stajich J.E."/>
            <person name="Nowrousian M."/>
        </authorList>
    </citation>
    <scope>NUCLEOTIDE SEQUENCE [LARGE SCALE GENOMIC DNA]</scope>
    <source>
        <strain evidence="3">CBS 100304</strain>
        <tissue evidence="2">Vegetative mycelium</tissue>
    </source>
</reference>
<dbReference type="PANTHER" id="PTHR28218">
    <property type="entry name" value="VPS4-ASSOCIATED PROTEIN 1"/>
    <property type="match status" value="1"/>
</dbReference>
<dbReference type="Proteomes" id="UP000018144">
    <property type="component" value="Unassembled WGS sequence"/>
</dbReference>